<evidence type="ECO:0000313" key="5">
    <source>
        <dbReference type="Proteomes" id="UP000014760"/>
    </source>
</evidence>
<reference evidence="5" key="1">
    <citation type="submission" date="2012-12" db="EMBL/GenBank/DDBJ databases">
        <authorList>
            <person name="Hellsten U."/>
            <person name="Grimwood J."/>
            <person name="Chapman J.A."/>
            <person name="Shapiro H."/>
            <person name="Aerts A."/>
            <person name="Otillar R.P."/>
            <person name="Terry A.Y."/>
            <person name="Boore J.L."/>
            <person name="Simakov O."/>
            <person name="Marletaz F."/>
            <person name="Cho S.-J."/>
            <person name="Edsinger-Gonzales E."/>
            <person name="Havlak P."/>
            <person name="Kuo D.-H."/>
            <person name="Larsson T."/>
            <person name="Lv J."/>
            <person name="Arendt D."/>
            <person name="Savage R."/>
            <person name="Osoegawa K."/>
            <person name="de Jong P."/>
            <person name="Lindberg D.R."/>
            <person name="Seaver E.C."/>
            <person name="Weisblat D.A."/>
            <person name="Putnam N.H."/>
            <person name="Grigoriev I.V."/>
            <person name="Rokhsar D.S."/>
        </authorList>
    </citation>
    <scope>NUCLEOTIDE SEQUENCE</scope>
    <source>
        <strain evidence="5">I ESC-2004</strain>
    </source>
</reference>
<sequence length="520" mass="57140">MHHSCNPSRMKLTDNSSVKQWLEDLRLMCESECMCVLQGKSLTQESSDLVLTSLKSTKDSIDTIKGRAHVVSTEFTKLHRRVRKERWSQVFTCGMRVVGQIRSLLNECSNSFAVADSETVQLHQQVVTEGCGRLSQYLHSRVNEVDVDSPPDAAFLMKLMSSLGHSFSALVDLSLGLLIQQMLQSLDEPTSPYDLKSTLSHLVSLGLEGDHMCYLISREGGVQRLFEVCRSPSQQYGHAQALRAIATVCCITESIHELEMVKGVEFLTDLLADSSVPGVVRSEAAGVIAQITSPCLDHYHHLTGFIENMEDMVRSLTDLCIEASSAEVFLLACAALANMTFMDSLACDFLAQYHTPRVLIEACTLKKAQTIFAKDQVATVLANMAAIEVCCVEITENSGAELLIHFLFEGPSEEGTATEAQACERVQQKAAIALTRLCKDPEVAQTMLDLQGMSRLVQLCRDPVERNHSDSVLVACLAALRKVSSVLGLEVGDETKLSQLSPPKLKDSFLMCSNLDESVV</sequence>
<evidence type="ECO:0000259" key="1">
    <source>
        <dbReference type="Pfam" id="PF16748"/>
    </source>
</evidence>
<reference evidence="4" key="3">
    <citation type="submission" date="2015-06" db="UniProtKB">
        <authorList>
            <consortium name="EnsemblMetazoa"/>
        </authorList>
    </citation>
    <scope>IDENTIFICATION</scope>
</reference>
<dbReference type="EMBL" id="KB308645">
    <property type="protein sequence ID" value="ELT97127.1"/>
    <property type="molecule type" value="Genomic_DNA"/>
</dbReference>
<evidence type="ECO:0000313" key="3">
    <source>
        <dbReference type="EMBL" id="ELT97127.1"/>
    </source>
</evidence>
<dbReference type="CDD" id="cd21966">
    <property type="entry name" value="INSC_LBD"/>
    <property type="match status" value="1"/>
</dbReference>
<dbReference type="Gene3D" id="1.25.10.10">
    <property type="entry name" value="Leucine-rich Repeat Variant"/>
    <property type="match status" value="1"/>
</dbReference>
<dbReference type="AlphaFoldDB" id="R7TU52"/>
<protein>
    <submittedName>
        <fullName evidence="3 4">Uncharacterized protein</fullName>
    </submittedName>
</protein>
<dbReference type="InterPro" id="IPR045789">
    <property type="entry name" value="Insc_C"/>
</dbReference>
<dbReference type="InterPro" id="IPR016024">
    <property type="entry name" value="ARM-type_fold"/>
</dbReference>
<dbReference type="PANTHER" id="PTHR21386:SF0">
    <property type="entry name" value="PROTEIN INSCUTEABLE HOMOLOG"/>
    <property type="match status" value="1"/>
</dbReference>
<dbReference type="InterPro" id="IPR038205">
    <property type="entry name" value="INSC_LBD_sf"/>
</dbReference>
<dbReference type="OMA" id="SAITERC"/>
<evidence type="ECO:0000313" key="4">
    <source>
        <dbReference type="EnsemblMetazoa" id="CapteP182206"/>
    </source>
</evidence>
<dbReference type="InterPro" id="IPR031938">
    <property type="entry name" value="INSC_LBD"/>
</dbReference>
<dbReference type="PANTHER" id="PTHR21386">
    <property type="entry name" value="INSCUTEABLE"/>
    <property type="match status" value="1"/>
</dbReference>
<accession>R7TU52</accession>
<dbReference type="EMBL" id="AMQN01011027">
    <property type="status" value="NOT_ANNOTATED_CDS"/>
    <property type="molecule type" value="Genomic_DNA"/>
</dbReference>
<dbReference type="GO" id="GO:0008356">
    <property type="term" value="P:asymmetric cell division"/>
    <property type="evidence" value="ECO:0007669"/>
    <property type="project" value="InterPro"/>
</dbReference>
<organism evidence="3">
    <name type="scientific">Capitella teleta</name>
    <name type="common">Polychaete worm</name>
    <dbReference type="NCBI Taxonomy" id="283909"/>
    <lineage>
        <taxon>Eukaryota</taxon>
        <taxon>Metazoa</taxon>
        <taxon>Spiralia</taxon>
        <taxon>Lophotrochozoa</taxon>
        <taxon>Annelida</taxon>
        <taxon>Polychaeta</taxon>
        <taxon>Sedentaria</taxon>
        <taxon>Scolecida</taxon>
        <taxon>Capitellidae</taxon>
        <taxon>Capitella</taxon>
    </lineage>
</organism>
<dbReference type="InterPro" id="IPR000225">
    <property type="entry name" value="Armadillo"/>
</dbReference>
<dbReference type="SUPFAM" id="SSF48371">
    <property type="entry name" value="ARM repeat"/>
    <property type="match status" value="1"/>
</dbReference>
<feature type="domain" description="Protein inscuteable homologue LGN-binding" evidence="1">
    <location>
        <begin position="17"/>
        <end position="45"/>
    </location>
</feature>
<dbReference type="FunCoup" id="R7TU52">
    <property type="interactions" value="43"/>
</dbReference>
<dbReference type="GO" id="GO:0045179">
    <property type="term" value="C:apical cortex"/>
    <property type="evidence" value="ECO:0007669"/>
    <property type="project" value="TreeGrafter"/>
</dbReference>
<dbReference type="GO" id="GO:0045176">
    <property type="term" value="P:apical protein localization"/>
    <property type="evidence" value="ECO:0007669"/>
    <property type="project" value="TreeGrafter"/>
</dbReference>
<proteinExistence type="predicted"/>
<gene>
    <name evidence="3" type="ORF">CAPTEDRAFT_182206</name>
</gene>
<dbReference type="InterPro" id="IPR039921">
    <property type="entry name" value="Inscuteable"/>
</dbReference>
<keyword evidence="5" id="KW-1185">Reference proteome</keyword>
<dbReference type="Proteomes" id="UP000014760">
    <property type="component" value="Unassembled WGS sequence"/>
</dbReference>
<reference evidence="3 5" key="2">
    <citation type="journal article" date="2013" name="Nature">
        <title>Insights into bilaterian evolution from three spiralian genomes.</title>
        <authorList>
            <person name="Simakov O."/>
            <person name="Marletaz F."/>
            <person name="Cho S.J."/>
            <person name="Edsinger-Gonzales E."/>
            <person name="Havlak P."/>
            <person name="Hellsten U."/>
            <person name="Kuo D.H."/>
            <person name="Larsson T."/>
            <person name="Lv J."/>
            <person name="Arendt D."/>
            <person name="Savage R."/>
            <person name="Osoegawa K."/>
            <person name="de Jong P."/>
            <person name="Grimwood J."/>
            <person name="Chapman J.A."/>
            <person name="Shapiro H."/>
            <person name="Aerts A."/>
            <person name="Otillar R.P."/>
            <person name="Terry A.Y."/>
            <person name="Boore J.L."/>
            <person name="Grigoriev I.V."/>
            <person name="Lindberg D.R."/>
            <person name="Seaver E.C."/>
            <person name="Weisblat D.A."/>
            <person name="Putnam N.H."/>
            <person name="Rokhsar D.S."/>
        </authorList>
    </citation>
    <scope>NUCLEOTIDE SEQUENCE</scope>
    <source>
        <strain evidence="3 5">I ESC-2004</strain>
    </source>
</reference>
<dbReference type="SMART" id="SM00185">
    <property type="entry name" value="ARM"/>
    <property type="match status" value="3"/>
</dbReference>
<evidence type="ECO:0000259" key="2">
    <source>
        <dbReference type="Pfam" id="PF19427"/>
    </source>
</evidence>
<dbReference type="InterPro" id="IPR011989">
    <property type="entry name" value="ARM-like"/>
</dbReference>
<feature type="domain" description="Protein inscuteable homologue C-terminal" evidence="2">
    <location>
        <begin position="67"/>
        <end position="520"/>
    </location>
</feature>
<dbReference type="HOGENOM" id="CLU_034100_1_1_1"/>
<dbReference type="Gene3D" id="6.20.200.10">
    <property type="entry name" value="Inscuteable LGN-binding domain"/>
    <property type="match status" value="1"/>
</dbReference>
<dbReference type="GO" id="GO:0008093">
    <property type="term" value="F:cytoskeletal anchor activity"/>
    <property type="evidence" value="ECO:0007669"/>
    <property type="project" value="TreeGrafter"/>
</dbReference>
<dbReference type="EnsemblMetazoa" id="CapteT182206">
    <property type="protein sequence ID" value="CapteP182206"/>
    <property type="gene ID" value="CapteG182206"/>
</dbReference>
<name>R7TU52_CAPTE</name>
<dbReference type="Pfam" id="PF16748">
    <property type="entry name" value="INSC_LBD"/>
    <property type="match status" value="1"/>
</dbReference>
<dbReference type="GO" id="GO:0009786">
    <property type="term" value="P:regulation of asymmetric cell division"/>
    <property type="evidence" value="ECO:0007669"/>
    <property type="project" value="TreeGrafter"/>
</dbReference>
<dbReference type="OrthoDB" id="5796379at2759"/>
<dbReference type="Pfam" id="PF19427">
    <property type="entry name" value="Insc_C"/>
    <property type="match status" value="1"/>
</dbReference>
<dbReference type="GO" id="GO:0000132">
    <property type="term" value="P:establishment of mitotic spindle orientation"/>
    <property type="evidence" value="ECO:0007669"/>
    <property type="project" value="TreeGrafter"/>
</dbReference>
<dbReference type="STRING" id="283909.R7TU52"/>